<dbReference type="Gene3D" id="3.20.20.450">
    <property type="entry name" value="EAL domain"/>
    <property type="match status" value="1"/>
</dbReference>
<keyword evidence="1" id="KW-0472">Membrane</keyword>
<feature type="transmembrane region" description="Helical" evidence="1">
    <location>
        <begin position="12"/>
        <end position="30"/>
    </location>
</feature>
<evidence type="ECO:0000256" key="1">
    <source>
        <dbReference type="SAM" id="Phobius"/>
    </source>
</evidence>
<dbReference type="Proteomes" id="UP000290092">
    <property type="component" value="Unassembled WGS sequence"/>
</dbReference>
<dbReference type="RefSeq" id="WP_114842470.1">
    <property type="nucleotide sequence ID" value="NZ_CP031219.1"/>
</dbReference>
<evidence type="ECO:0000259" key="2">
    <source>
        <dbReference type="PROSITE" id="PS50883"/>
    </source>
</evidence>
<dbReference type="InterPro" id="IPR050706">
    <property type="entry name" value="Cyclic-di-GMP_PDE-like"/>
</dbReference>
<dbReference type="SUPFAM" id="SSF141868">
    <property type="entry name" value="EAL domain-like"/>
    <property type="match status" value="1"/>
</dbReference>
<dbReference type="SUPFAM" id="SSF55073">
    <property type="entry name" value="Nucleotide cyclase"/>
    <property type="match status" value="1"/>
</dbReference>
<dbReference type="PANTHER" id="PTHR33121">
    <property type="entry name" value="CYCLIC DI-GMP PHOSPHODIESTERASE PDEF"/>
    <property type="match status" value="1"/>
</dbReference>
<comment type="caution">
    <text evidence="3">The sequence shown here is derived from an EMBL/GenBank/DDBJ whole genome shotgun (WGS) entry which is preliminary data.</text>
</comment>
<dbReference type="Pfam" id="PF00563">
    <property type="entry name" value="EAL"/>
    <property type="match status" value="1"/>
</dbReference>
<dbReference type="InterPro" id="IPR035919">
    <property type="entry name" value="EAL_sf"/>
</dbReference>
<dbReference type="InterPro" id="IPR043128">
    <property type="entry name" value="Rev_trsase/Diguanyl_cyclase"/>
</dbReference>
<dbReference type="Gene3D" id="3.30.70.270">
    <property type="match status" value="1"/>
</dbReference>
<reference evidence="3 4" key="1">
    <citation type="submission" date="2017-09" db="EMBL/GenBank/DDBJ databases">
        <title>Genomics of the genus Arcobacter.</title>
        <authorList>
            <person name="Perez-Cataluna A."/>
            <person name="Figueras M.J."/>
            <person name="Salas-Masso N."/>
        </authorList>
    </citation>
    <scope>NUCLEOTIDE SEQUENCE [LARGE SCALE GENOMIC DNA]</scope>
    <source>
        <strain evidence="3 4">CECT 7386</strain>
    </source>
</reference>
<dbReference type="CDD" id="cd01948">
    <property type="entry name" value="EAL"/>
    <property type="match status" value="1"/>
</dbReference>
<evidence type="ECO:0000313" key="3">
    <source>
        <dbReference type="EMBL" id="RXK16173.1"/>
    </source>
</evidence>
<dbReference type="InterPro" id="IPR001633">
    <property type="entry name" value="EAL_dom"/>
</dbReference>
<proteinExistence type="predicted"/>
<keyword evidence="1" id="KW-0812">Transmembrane</keyword>
<evidence type="ECO:0000313" key="4">
    <source>
        <dbReference type="Proteomes" id="UP000290092"/>
    </source>
</evidence>
<name>A0AAX2AJG4_9BACT</name>
<dbReference type="PROSITE" id="PS50883">
    <property type="entry name" value="EAL"/>
    <property type="match status" value="1"/>
</dbReference>
<keyword evidence="4" id="KW-1185">Reference proteome</keyword>
<dbReference type="PANTHER" id="PTHR33121:SF71">
    <property type="entry name" value="OXYGEN SENSOR PROTEIN DOSP"/>
    <property type="match status" value="1"/>
</dbReference>
<sequence>MLKNISYKNLFVSLIIIFSLIITFIVYLVFSNIEKFHIDKLSKDTYNSEKIHIKSFVKEYFDVYNNLLITLSNTKEIIEYENNIEIIEKIFNSYEKTLPNLIGIIYLDKNQNEIIKVNKVYESIKEDYTFFNSLDKTFKAYLTNQKIYLGQNIFKENKKISTLILKIDIKEFISKLVSSNLYNLTLVNKGKPILNKENLTLSKEEFSLILNNEEYLSNNLYSFSINDFYNQNIKIVLKPKHTLDDEKLKKSQAIIFLILFFSFLILIPLAMYFSNIPNKILKEYEDKLITHNITGLKNSIYLDKELNNKTFNNSIIILVYLNNFKKLQSVYGYKIINTILKESSRLIESYKHKDENFEELYSIENNLFAIKYNFTNEANLIKFTQLLFTDLERVEILIDKNSSIYLDLTLAISNPLDVKNNAQKLHEAQMALEYALENKIDILVYDPEVKTKDINSLNLKILKSIKNAIDKNDLVLHYQPIYNNRTQKIEKYETLMRIRNSNNEIIYPNSFLDIAKNSRKYNKLTYAMIEKSFKYFQNKEYEFSINLSVLDIVEKGFTAFLVQKIKEYNVEKKLVLEIVESESVTNYKEIKKFIVAIKELGCKIAIDDFGSGYANFQHIISLSQYIDYIKFDGSLIKNIHKNRKSQLLVGVIKFLCDSLNIQTIAEFVEDEDTLNFVDSMGINFSQGYFIGKPIENI</sequence>
<accession>A0AAX2AJG4</accession>
<gene>
    <name evidence="3" type="ORF">CP985_04805</name>
</gene>
<feature type="domain" description="EAL" evidence="2">
    <location>
        <begin position="458"/>
        <end position="697"/>
    </location>
</feature>
<dbReference type="InterPro" id="IPR029787">
    <property type="entry name" value="Nucleotide_cyclase"/>
</dbReference>
<organism evidence="3 4">
    <name type="scientific">Malaciobacter mytili LMG 24559</name>
    <dbReference type="NCBI Taxonomy" id="1032238"/>
    <lineage>
        <taxon>Bacteria</taxon>
        <taxon>Pseudomonadati</taxon>
        <taxon>Campylobacterota</taxon>
        <taxon>Epsilonproteobacteria</taxon>
        <taxon>Campylobacterales</taxon>
        <taxon>Arcobacteraceae</taxon>
        <taxon>Malaciobacter</taxon>
    </lineage>
</organism>
<dbReference type="EMBL" id="NXID01000013">
    <property type="protein sequence ID" value="RXK16173.1"/>
    <property type="molecule type" value="Genomic_DNA"/>
</dbReference>
<dbReference type="AlphaFoldDB" id="A0AAX2AJG4"/>
<protein>
    <recommendedName>
        <fullName evidence="2">EAL domain-containing protein</fullName>
    </recommendedName>
</protein>
<feature type="transmembrane region" description="Helical" evidence="1">
    <location>
        <begin position="253"/>
        <end position="273"/>
    </location>
</feature>
<keyword evidence="1" id="KW-1133">Transmembrane helix</keyword>
<dbReference type="GO" id="GO:0071111">
    <property type="term" value="F:cyclic-guanylate-specific phosphodiesterase activity"/>
    <property type="evidence" value="ECO:0007669"/>
    <property type="project" value="InterPro"/>
</dbReference>
<dbReference type="SMART" id="SM00052">
    <property type="entry name" value="EAL"/>
    <property type="match status" value="1"/>
</dbReference>
<dbReference type="KEGG" id="amyt:AMYT_2090"/>